<keyword evidence="3" id="KW-1185">Reference proteome</keyword>
<reference evidence="2 3" key="1">
    <citation type="submission" date="2018-12" db="EMBL/GenBank/DDBJ databases">
        <authorList>
            <person name="Toschakov S.V."/>
        </authorList>
    </citation>
    <scope>NUCLEOTIDE SEQUENCE [LARGE SCALE GENOMIC DNA]</scope>
    <source>
        <strain evidence="2 3">GM2012</strain>
    </source>
</reference>
<dbReference type="RefSeq" id="WP_126723998.1">
    <property type="nucleotide sequence ID" value="NZ_RYZH01000005.1"/>
</dbReference>
<keyword evidence="1" id="KW-0472">Membrane</keyword>
<organism evidence="2 3">
    <name type="scientific">Tautonia sociabilis</name>
    <dbReference type="NCBI Taxonomy" id="2080755"/>
    <lineage>
        <taxon>Bacteria</taxon>
        <taxon>Pseudomonadati</taxon>
        <taxon>Planctomycetota</taxon>
        <taxon>Planctomycetia</taxon>
        <taxon>Isosphaerales</taxon>
        <taxon>Isosphaeraceae</taxon>
        <taxon>Tautonia</taxon>
    </lineage>
</organism>
<reference evidence="2 3" key="2">
    <citation type="submission" date="2019-01" db="EMBL/GenBank/DDBJ databases">
        <title>Tautonia sociabilis, a novel thermotolerant planctomycete of Isosphaeraceae family, isolated from a 4000 m deep subterranean habitat.</title>
        <authorList>
            <person name="Kovaleva O.L."/>
            <person name="Elcheninov A.G."/>
            <person name="Van Heerden E."/>
            <person name="Toshchakov S.V."/>
            <person name="Novikov A."/>
            <person name="Bonch-Osmolovskaya E.A."/>
            <person name="Kublanov I.V."/>
        </authorList>
    </citation>
    <scope>NUCLEOTIDE SEQUENCE [LARGE SCALE GENOMIC DNA]</scope>
    <source>
        <strain evidence="2 3">GM2012</strain>
    </source>
</reference>
<proteinExistence type="predicted"/>
<feature type="transmembrane region" description="Helical" evidence="1">
    <location>
        <begin position="83"/>
        <end position="104"/>
    </location>
</feature>
<dbReference type="Proteomes" id="UP000280296">
    <property type="component" value="Unassembled WGS sequence"/>
</dbReference>
<dbReference type="EMBL" id="RYZH01000005">
    <property type="protein sequence ID" value="RUL89004.1"/>
    <property type="molecule type" value="Genomic_DNA"/>
</dbReference>
<keyword evidence="1" id="KW-1133">Transmembrane helix</keyword>
<evidence type="ECO:0000313" key="2">
    <source>
        <dbReference type="EMBL" id="RUL89004.1"/>
    </source>
</evidence>
<name>A0A432MNJ3_9BACT</name>
<sequence length="266" mass="28697">MATDPQTAPDTAPTWSASPIENELPTYRAISTWAIGALTLGVISAATFASLNFLIASIGAIACGAIALRMIRRYPDLLTGAGLANVGIALGLITGLAAPTISFVQHSILARQARAYGDLFSQTLQEKGLADAFWIAQPPSRREQTTPQKLLAEVEANSQQQMMEGGDPRLIGLRSMAERLASSSEQHIYVDGIEAKGFEGITPFAYIRLGLDGPESEKYPALQYALIKVEATKHDGRREWFVQDLTFPYTSGSRANVVESAHGHDH</sequence>
<protein>
    <submittedName>
        <fullName evidence="2">DUF4190 domain-containing protein</fullName>
    </submittedName>
</protein>
<keyword evidence="1" id="KW-0812">Transmembrane</keyword>
<dbReference type="AlphaFoldDB" id="A0A432MNJ3"/>
<evidence type="ECO:0000256" key="1">
    <source>
        <dbReference type="SAM" id="Phobius"/>
    </source>
</evidence>
<evidence type="ECO:0000313" key="3">
    <source>
        <dbReference type="Proteomes" id="UP000280296"/>
    </source>
</evidence>
<comment type="caution">
    <text evidence="2">The sequence shown here is derived from an EMBL/GenBank/DDBJ whole genome shotgun (WGS) entry which is preliminary data.</text>
</comment>
<dbReference type="OrthoDB" id="283620at2"/>
<feature type="transmembrane region" description="Helical" evidence="1">
    <location>
        <begin position="53"/>
        <end position="71"/>
    </location>
</feature>
<gene>
    <name evidence="2" type="ORF">TsocGM_03845</name>
</gene>
<accession>A0A432MNJ3</accession>